<proteinExistence type="predicted"/>
<gene>
    <name evidence="2" type="ORF">L484_000704</name>
</gene>
<dbReference type="PANTHER" id="PTHR33972:SF2">
    <property type="entry name" value="OS04G0606700 PROTEIN"/>
    <property type="match status" value="1"/>
</dbReference>
<protein>
    <submittedName>
        <fullName evidence="2">Uncharacterized protein</fullName>
    </submittedName>
</protein>
<dbReference type="OrthoDB" id="1095098at2759"/>
<dbReference type="AlphaFoldDB" id="W9RJQ7"/>
<reference evidence="3" key="1">
    <citation type="submission" date="2013-01" db="EMBL/GenBank/DDBJ databases">
        <title>Draft Genome Sequence of a Mulberry Tree, Morus notabilis C.K. Schneid.</title>
        <authorList>
            <person name="He N."/>
            <person name="Zhao S."/>
        </authorList>
    </citation>
    <scope>NUCLEOTIDE SEQUENCE</scope>
</reference>
<accession>W9RJQ7</accession>
<dbReference type="STRING" id="981085.W9RJQ7"/>
<dbReference type="KEGG" id="mnt:21384330"/>
<evidence type="ECO:0000313" key="3">
    <source>
        <dbReference type="Proteomes" id="UP000030645"/>
    </source>
</evidence>
<keyword evidence="3" id="KW-1185">Reference proteome</keyword>
<dbReference type="PANTHER" id="PTHR33972">
    <property type="entry name" value="EXPRESSED PROTEIN"/>
    <property type="match status" value="1"/>
</dbReference>
<sequence length="169" mass="18864">MAKLLSQTLTLRRTQLSLNQLRRFRSTLSGNGRLTEIELSPSSSEGGESEALMLKKLDDIVHRFIVQRATPDWLPFLPGYSFWVPPRRGSMKFADFVGKIADHLSDEESLSLCSDRGWPSSRFFVDGHGFGQLGAVDAEAEEAAEMESEVEEEVLTDSEDSHPFADKEG</sequence>
<name>W9RJQ7_9ROSA</name>
<feature type="region of interest" description="Disordered" evidence="1">
    <location>
        <begin position="141"/>
        <end position="169"/>
    </location>
</feature>
<dbReference type="Proteomes" id="UP000030645">
    <property type="component" value="Unassembled WGS sequence"/>
</dbReference>
<dbReference type="EMBL" id="KE344321">
    <property type="protein sequence ID" value="EXB57024.1"/>
    <property type="molecule type" value="Genomic_DNA"/>
</dbReference>
<evidence type="ECO:0000313" key="2">
    <source>
        <dbReference type="EMBL" id="EXB57024.1"/>
    </source>
</evidence>
<feature type="compositionally biased region" description="Basic and acidic residues" evidence="1">
    <location>
        <begin position="159"/>
        <end position="169"/>
    </location>
</feature>
<evidence type="ECO:0000256" key="1">
    <source>
        <dbReference type="SAM" id="MobiDB-lite"/>
    </source>
</evidence>
<organism evidence="2 3">
    <name type="scientific">Morus notabilis</name>
    <dbReference type="NCBI Taxonomy" id="981085"/>
    <lineage>
        <taxon>Eukaryota</taxon>
        <taxon>Viridiplantae</taxon>
        <taxon>Streptophyta</taxon>
        <taxon>Embryophyta</taxon>
        <taxon>Tracheophyta</taxon>
        <taxon>Spermatophyta</taxon>
        <taxon>Magnoliopsida</taxon>
        <taxon>eudicotyledons</taxon>
        <taxon>Gunneridae</taxon>
        <taxon>Pentapetalae</taxon>
        <taxon>rosids</taxon>
        <taxon>fabids</taxon>
        <taxon>Rosales</taxon>
        <taxon>Moraceae</taxon>
        <taxon>Moreae</taxon>
        <taxon>Morus</taxon>
    </lineage>
</organism>
<feature type="compositionally biased region" description="Acidic residues" evidence="1">
    <location>
        <begin position="141"/>
        <end position="158"/>
    </location>
</feature>